<dbReference type="Proteomes" id="UP000693942">
    <property type="component" value="Unassembled WGS sequence"/>
</dbReference>
<proteinExistence type="predicted"/>
<dbReference type="AlphaFoldDB" id="A0A8J5PGD9"/>
<name>A0A8J5PGD9_FUSOX</name>
<evidence type="ECO:0000256" key="1">
    <source>
        <dbReference type="SAM" id="MobiDB-lite"/>
    </source>
</evidence>
<evidence type="ECO:0000313" key="2">
    <source>
        <dbReference type="EMBL" id="KAG7425783.1"/>
    </source>
</evidence>
<feature type="region of interest" description="Disordered" evidence="1">
    <location>
        <begin position="130"/>
        <end position="167"/>
    </location>
</feature>
<feature type="region of interest" description="Disordered" evidence="1">
    <location>
        <begin position="15"/>
        <end position="64"/>
    </location>
</feature>
<comment type="caution">
    <text evidence="2">The sequence shown here is derived from an EMBL/GenBank/DDBJ whole genome shotgun (WGS) entry which is preliminary data.</text>
</comment>
<sequence length="167" mass="18980">MGATVEEILVQGGDSVAATRRSSRPAKPTAKLQERLQATVKKAEAVKNNGSDQPGEGGNAGRNEFTDRAIMLRAMLQEMSTHLMSEQKKMLERLWDALMENQNKATKVMRDQLETFGRLEQEIRSIRAEAAEDRKKTEQLRRMHEQTADELRAVREESAGQLRQMRE</sequence>
<dbReference type="EMBL" id="JAELUR010000011">
    <property type="protein sequence ID" value="KAG7425783.1"/>
    <property type="molecule type" value="Genomic_DNA"/>
</dbReference>
<organism evidence="2 3">
    <name type="scientific">Fusarium oxysporum f. sp. raphani</name>
    <dbReference type="NCBI Taxonomy" id="96318"/>
    <lineage>
        <taxon>Eukaryota</taxon>
        <taxon>Fungi</taxon>
        <taxon>Dikarya</taxon>
        <taxon>Ascomycota</taxon>
        <taxon>Pezizomycotina</taxon>
        <taxon>Sordariomycetes</taxon>
        <taxon>Hypocreomycetidae</taxon>
        <taxon>Hypocreales</taxon>
        <taxon>Nectriaceae</taxon>
        <taxon>Fusarium</taxon>
        <taxon>Fusarium oxysporum species complex</taxon>
    </lineage>
</organism>
<gene>
    <name evidence="2" type="ORF">Forpi1262_v013243</name>
</gene>
<evidence type="ECO:0000313" key="3">
    <source>
        <dbReference type="Proteomes" id="UP000693942"/>
    </source>
</evidence>
<protein>
    <submittedName>
        <fullName evidence="2">Uncharacterized protein</fullName>
    </submittedName>
</protein>
<reference evidence="2" key="1">
    <citation type="submission" date="2021-04" db="EMBL/GenBank/DDBJ databases">
        <title>First draft genome resource for Brassicaceae pathogens Fusarium oxysporum f. sp. raphani and Fusarium oxysporum f. sp. rapae.</title>
        <authorList>
            <person name="Asai S."/>
        </authorList>
    </citation>
    <scope>NUCLEOTIDE SEQUENCE</scope>
    <source>
        <strain evidence="2">Tf1262</strain>
    </source>
</reference>
<accession>A0A8J5PGD9</accession>